<evidence type="ECO:0000313" key="2">
    <source>
        <dbReference type="Proteomes" id="UP000001064"/>
    </source>
</evidence>
<keyword evidence="2" id="KW-1185">Reference proteome</keyword>
<gene>
    <name evidence="1" type="ORF">DICPUDRAFT_149642</name>
</gene>
<organism evidence="1 2">
    <name type="scientific">Dictyostelium purpureum</name>
    <name type="common">Slime mold</name>
    <dbReference type="NCBI Taxonomy" id="5786"/>
    <lineage>
        <taxon>Eukaryota</taxon>
        <taxon>Amoebozoa</taxon>
        <taxon>Evosea</taxon>
        <taxon>Eumycetozoa</taxon>
        <taxon>Dictyostelia</taxon>
        <taxon>Dictyosteliales</taxon>
        <taxon>Dictyosteliaceae</taxon>
        <taxon>Dictyostelium</taxon>
    </lineage>
</organism>
<dbReference type="VEuPathDB" id="AmoebaDB:DICPUDRAFT_149642"/>
<sequence>MHEYITTFFVYHREDGIFAKKVTRPSGVEPETYRFVAGRYIQLNYSPYYDGHVYVTPIRLSSMF</sequence>
<dbReference type="KEGG" id="dpp:DICPUDRAFT_149642"/>
<name>F0ZEA6_DICPU</name>
<reference evidence="2" key="1">
    <citation type="journal article" date="2011" name="Genome Biol.">
        <title>Comparative genomics of the social amoebae Dictyostelium discoideum and Dictyostelium purpureum.</title>
        <authorList>
            <consortium name="US DOE Joint Genome Institute (JGI-PGF)"/>
            <person name="Sucgang R."/>
            <person name="Kuo A."/>
            <person name="Tian X."/>
            <person name="Salerno W."/>
            <person name="Parikh A."/>
            <person name="Feasley C.L."/>
            <person name="Dalin E."/>
            <person name="Tu H."/>
            <person name="Huang E."/>
            <person name="Barry K."/>
            <person name="Lindquist E."/>
            <person name="Shapiro H."/>
            <person name="Bruce D."/>
            <person name="Schmutz J."/>
            <person name="Salamov A."/>
            <person name="Fey P."/>
            <person name="Gaudet P."/>
            <person name="Anjard C."/>
            <person name="Babu M.M."/>
            <person name="Basu S."/>
            <person name="Bushmanova Y."/>
            <person name="van der Wel H."/>
            <person name="Katoh-Kurasawa M."/>
            <person name="Dinh C."/>
            <person name="Coutinho P.M."/>
            <person name="Saito T."/>
            <person name="Elias M."/>
            <person name="Schaap P."/>
            <person name="Kay R.R."/>
            <person name="Henrissat B."/>
            <person name="Eichinger L."/>
            <person name="Rivero F."/>
            <person name="Putnam N.H."/>
            <person name="West C.M."/>
            <person name="Loomis W.F."/>
            <person name="Chisholm R.L."/>
            <person name="Shaulsky G."/>
            <person name="Strassmann J.E."/>
            <person name="Queller D.C."/>
            <person name="Kuspa A."/>
            <person name="Grigoriev I.V."/>
        </authorList>
    </citation>
    <scope>NUCLEOTIDE SEQUENCE [LARGE SCALE GENOMIC DNA]</scope>
    <source>
        <strain evidence="2">QSDP1</strain>
    </source>
</reference>
<dbReference type="AlphaFoldDB" id="F0ZEA6"/>
<evidence type="ECO:0000313" key="1">
    <source>
        <dbReference type="EMBL" id="EGC37739.1"/>
    </source>
</evidence>
<dbReference type="Proteomes" id="UP000001064">
    <property type="component" value="Unassembled WGS sequence"/>
</dbReference>
<accession>F0ZEA6</accession>
<dbReference type="RefSeq" id="XP_003285760.1">
    <property type="nucleotide sequence ID" value="XM_003285712.1"/>
</dbReference>
<protein>
    <submittedName>
        <fullName evidence="1">Uncharacterized protein</fullName>
    </submittedName>
</protein>
<dbReference type="InParanoid" id="F0ZEA6"/>
<dbReference type="EMBL" id="GL870992">
    <property type="protein sequence ID" value="EGC37739.1"/>
    <property type="molecule type" value="Genomic_DNA"/>
</dbReference>
<proteinExistence type="predicted"/>
<dbReference type="GeneID" id="10499234"/>